<proteinExistence type="predicted"/>
<dbReference type="RefSeq" id="WP_159107958.1">
    <property type="nucleotide sequence ID" value="NZ_BJNN01000127.1"/>
</dbReference>
<organism evidence="1 2">
    <name type="scientific">Novacetimonas hansenii</name>
    <name type="common">Komagataeibacter hansenii</name>
    <dbReference type="NCBI Taxonomy" id="436"/>
    <lineage>
        <taxon>Bacteria</taxon>
        <taxon>Pseudomonadati</taxon>
        <taxon>Pseudomonadota</taxon>
        <taxon>Alphaproteobacteria</taxon>
        <taxon>Acetobacterales</taxon>
        <taxon>Acetobacteraceae</taxon>
        <taxon>Novacetimonas</taxon>
    </lineage>
</organism>
<evidence type="ECO:0000313" key="1">
    <source>
        <dbReference type="EMBL" id="GEC64623.1"/>
    </source>
</evidence>
<name>A0ABQ0SH77_NOVHA</name>
<dbReference type="Proteomes" id="UP000319478">
    <property type="component" value="Unassembled WGS sequence"/>
</dbReference>
<gene>
    <name evidence="1" type="ORF">GHA01_24720</name>
</gene>
<evidence type="ECO:0000313" key="2">
    <source>
        <dbReference type="Proteomes" id="UP000319478"/>
    </source>
</evidence>
<reference evidence="1 2" key="1">
    <citation type="submission" date="2019-06" db="EMBL/GenBank/DDBJ databases">
        <title>Whole genome shotgun sequence of Komagataeibacter hansenii NBRC 14820.</title>
        <authorList>
            <person name="Hosoyama A."/>
            <person name="Uohara A."/>
            <person name="Ohji S."/>
            <person name="Ichikawa N."/>
        </authorList>
    </citation>
    <scope>NUCLEOTIDE SEQUENCE [LARGE SCALE GENOMIC DNA]</scope>
    <source>
        <strain evidence="1 2">NBRC 14820</strain>
    </source>
</reference>
<protein>
    <submittedName>
        <fullName evidence="1">Uncharacterized protein</fullName>
    </submittedName>
</protein>
<keyword evidence="2" id="KW-1185">Reference proteome</keyword>
<comment type="caution">
    <text evidence="1">The sequence shown here is derived from an EMBL/GenBank/DDBJ whole genome shotgun (WGS) entry which is preliminary data.</text>
</comment>
<sequence>MIVKIEEKINDKLDVGTVKEFPKLVAEKLVKEGKATIIKADGSDMVTKDVN</sequence>
<dbReference type="EMBL" id="BJNN01000127">
    <property type="protein sequence ID" value="GEC64623.1"/>
    <property type="molecule type" value="Genomic_DNA"/>
</dbReference>
<accession>A0ABQ0SH77</accession>